<keyword evidence="2" id="KW-1185">Reference proteome</keyword>
<dbReference type="SUPFAM" id="SSF53067">
    <property type="entry name" value="Actin-like ATPase domain"/>
    <property type="match status" value="1"/>
</dbReference>
<protein>
    <submittedName>
        <fullName evidence="1">Uncharacterized protein</fullName>
    </submittedName>
</protein>
<sequence length="496" mass="56912">VIISVLYIGPTHTEYAFNITTREEDIAPYLRRWGKEVGLETPSTPTCILFDEHEQFISFGYEAKQSYLSISGKEARNMFFFDYFKLLYRITLHIKSVNGKEMKALKVFTEALRFLKDDALKTIQQNTVGMKFTASDFTWVLTLPDSCDPSAKPFLREAATQAGIVTNGNEDKLVFTLESEAALAWCMKLSADGFITGTRIDLKDLRSPGKRHIVIIAEGNENINFAVHEVLEGGELKELHRCSVNDVGGQSVDRKYKEFLREIFIGVWDCYEKNYPSEVQRMMHDFSRLKEGDEDIQVICPFNLSSLACKHQNTEKFFEGVEGASWDEGLINISRNKLRLSTEGSCRTNQSWLQFQKSAFTYGIGVTDRFDELKHIKERKFTNKDGEWCGGLFIKLVEVGEHVLNKTMDFTFYPVEADQTMMNFYFYRTLKKIPKYVTEEGVEQIGCLCLNSPNTECGRSREVKLTITFNCMNMKIKSKDLTSGSESSTKFDFKWK</sequence>
<accession>A0A3P9PXC6</accession>
<dbReference type="InterPro" id="IPR043129">
    <property type="entry name" value="ATPase_NBD"/>
</dbReference>
<dbReference type="STRING" id="8081.ENSPREP00000026557"/>
<dbReference type="PANTHER" id="PTHR14187">
    <property type="entry name" value="ALPHA KINASE/ELONGATION FACTOR 2 KINASE"/>
    <property type="match status" value="1"/>
</dbReference>
<dbReference type="Gene3D" id="3.30.420.40">
    <property type="match status" value="1"/>
</dbReference>
<proteinExistence type="predicted"/>
<dbReference type="Ensembl" id="ENSPRET00000026829.1">
    <property type="protein sequence ID" value="ENSPREP00000026557.1"/>
    <property type="gene ID" value="ENSPREG00000017947.1"/>
</dbReference>
<dbReference type="OMA" id="CETICNI"/>
<evidence type="ECO:0000313" key="1">
    <source>
        <dbReference type="Ensembl" id="ENSPREP00000026557.1"/>
    </source>
</evidence>
<dbReference type="AlphaFoldDB" id="A0A3P9PXC6"/>
<dbReference type="GeneTree" id="ENSGT00940000154551"/>
<name>A0A3P9PXC6_POERE</name>
<evidence type="ECO:0000313" key="2">
    <source>
        <dbReference type="Proteomes" id="UP000242638"/>
    </source>
</evidence>
<dbReference type="PANTHER" id="PTHR14187:SF5">
    <property type="entry name" value="HEAT SHOCK 70 KDA PROTEIN 12A"/>
    <property type="match status" value="1"/>
</dbReference>
<reference evidence="1" key="3">
    <citation type="submission" date="2025-09" db="UniProtKB">
        <authorList>
            <consortium name="Ensembl"/>
        </authorList>
    </citation>
    <scope>IDENTIFICATION</scope>
    <source>
        <strain evidence="1">Guanapo</strain>
    </source>
</reference>
<organism evidence="1 2">
    <name type="scientific">Poecilia reticulata</name>
    <name type="common">Guppy</name>
    <name type="synonym">Acanthophacelus reticulatus</name>
    <dbReference type="NCBI Taxonomy" id="8081"/>
    <lineage>
        <taxon>Eukaryota</taxon>
        <taxon>Metazoa</taxon>
        <taxon>Chordata</taxon>
        <taxon>Craniata</taxon>
        <taxon>Vertebrata</taxon>
        <taxon>Euteleostomi</taxon>
        <taxon>Actinopterygii</taxon>
        <taxon>Neopterygii</taxon>
        <taxon>Teleostei</taxon>
        <taxon>Neoteleostei</taxon>
        <taxon>Acanthomorphata</taxon>
        <taxon>Ovalentaria</taxon>
        <taxon>Atherinomorphae</taxon>
        <taxon>Cyprinodontiformes</taxon>
        <taxon>Poeciliidae</taxon>
        <taxon>Poeciliinae</taxon>
        <taxon>Poecilia</taxon>
    </lineage>
</organism>
<reference evidence="2" key="1">
    <citation type="submission" date="2013-11" db="EMBL/GenBank/DDBJ databases">
        <title>The genomic landscape of the Guanapo guppy.</title>
        <authorList>
            <person name="Kuenstner A."/>
            <person name="Dreyer C."/>
        </authorList>
    </citation>
    <scope>NUCLEOTIDE SEQUENCE</scope>
    <source>
        <strain evidence="2">Guanapo</strain>
    </source>
</reference>
<reference evidence="1" key="2">
    <citation type="submission" date="2025-08" db="UniProtKB">
        <authorList>
            <consortium name="Ensembl"/>
        </authorList>
    </citation>
    <scope>IDENTIFICATION</scope>
    <source>
        <strain evidence="1">Guanapo</strain>
    </source>
</reference>
<dbReference type="Proteomes" id="UP000242638">
    <property type="component" value="Unassembled WGS sequence"/>
</dbReference>